<evidence type="ECO:0000313" key="2">
    <source>
        <dbReference type="EMBL" id="AIF20849.1"/>
    </source>
</evidence>
<keyword evidence="2" id="KW-0540">Nuclease</keyword>
<keyword evidence="2" id="KW-0255">Endonuclease</keyword>
<evidence type="ECO:0000259" key="1">
    <source>
        <dbReference type="Pfam" id="PF10107"/>
    </source>
</evidence>
<protein>
    <submittedName>
        <fullName evidence="2">Putative secreted endonuclease</fullName>
    </submittedName>
</protein>
<dbReference type="Pfam" id="PF10107">
    <property type="entry name" value="Endonuc_Holl"/>
    <property type="match status" value="1"/>
</dbReference>
<sequence length="68" mass="7699">MGNITETVIPAMKKFGYSIEDCRFLAKPIDYIIFDGTSKGKIDHITFMDIKTGTTATLSPHQKKFVMR</sequence>
<dbReference type="EMBL" id="KF901177">
    <property type="protein sequence ID" value="AIF20849.1"/>
    <property type="molecule type" value="Genomic_DNA"/>
</dbReference>
<feature type="domain" description="Holliday junction resolvase-related" evidence="1">
    <location>
        <begin position="1"/>
        <end position="64"/>
    </location>
</feature>
<name>A0A075HYX2_9ARCH</name>
<accession>A0A075HYX2</accession>
<dbReference type="GO" id="GO:0004519">
    <property type="term" value="F:endonuclease activity"/>
    <property type="evidence" value="ECO:0007669"/>
    <property type="project" value="UniProtKB-KW"/>
</dbReference>
<organism evidence="2">
    <name type="scientific">uncultured marine thaumarchaeote KM3_95_D02</name>
    <dbReference type="NCBI Taxonomy" id="1456347"/>
    <lineage>
        <taxon>Archaea</taxon>
        <taxon>Nitrososphaerota</taxon>
        <taxon>environmental samples</taxon>
    </lineage>
</organism>
<proteinExistence type="predicted"/>
<dbReference type="AlphaFoldDB" id="A0A075HYX2"/>
<reference evidence="2" key="1">
    <citation type="journal article" date="2014" name="Genome Biol. Evol.">
        <title>Pangenome evidence for extensive interdomain horizontal transfer affecting lineage core and shell genes in uncultured planktonic thaumarchaeota and euryarchaeota.</title>
        <authorList>
            <person name="Deschamps P."/>
            <person name="Zivanovic Y."/>
            <person name="Moreira D."/>
            <person name="Rodriguez-Valera F."/>
            <person name="Lopez-Garcia P."/>
        </authorList>
    </citation>
    <scope>NUCLEOTIDE SEQUENCE</scope>
</reference>
<keyword evidence="2" id="KW-0378">Hydrolase</keyword>
<dbReference type="InterPro" id="IPR019287">
    <property type="entry name" value="Hday_junct_resolvase-rel_dom"/>
</dbReference>